<accession>A0A2U2AL49</accession>
<organism evidence="3 4">
    <name type="scientific">Ignatzschineria cameli</name>
    <dbReference type="NCBI Taxonomy" id="2182793"/>
    <lineage>
        <taxon>Bacteria</taxon>
        <taxon>Pseudomonadati</taxon>
        <taxon>Pseudomonadota</taxon>
        <taxon>Gammaproteobacteria</taxon>
        <taxon>Cardiobacteriales</taxon>
        <taxon>Ignatzschineriaceae</taxon>
        <taxon>Ignatzschineria</taxon>
    </lineage>
</organism>
<dbReference type="RefSeq" id="WP_109217969.1">
    <property type="nucleotide sequence ID" value="NZ_QEWW01000007.1"/>
</dbReference>
<evidence type="ECO:0000256" key="2">
    <source>
        <dbReference type="ARBA" id="ARBA00022649"/>
    </source>
</evidence>
<gene>
    <name evidence="3" type="ORF">DC077_08715</name>
</gene>
<proteinExistence type="inferred from homology"/>
<dbReference type="PANTHER" id="PTHR35601:SF1">
    <property type="entry name" value="TOXIN RELE"/>
    <property type="match status" value="1"/>
</dbReference>
<protein>
    <submittedName>
        <fullName evidence="3">Type II toxin-antitoxin system mRNA interferase toxin, RelE/StbE family</fullName>
    </submittedName>
</protein>
<name>A0A2U2AL49_9GAMM</name>
<dbReference type="AlphaFoldDB" id="A0A2U2AL49"/>
<comment type="caution">
    <text evidence="3">The sequence shown here is derived from an EMBL/GenBank/DDBJ whole genome shotgun (WGS) entry which is preliminary data.</text>
</comment>
<keyword evidence="2" id="KW-1277">Toxin-antitoxin system</keyword>
<evidence type="ECO:0000313" key="3">
    <source>
        <dbReference type="EMBL" id="PWD83940.1"/>
    </source>
</evidence>
<reference evidence="4" key="1">
    <citation type="submission" date="2018-05" db="EMBL/GenBank/DDBJ databases">
        <title>Ignatzschineria dubaiensis sp. nov., isolated from necrotic foot tissues of dromedaries (Camelus dromedarius) and associated maggots in Dubai, United Arab Emirates.</title>
        <authorList>
            <person name="Tsang C.C."/>
            <person name="Tang J.Y.M."/>
            <person name="Fong J.Y.H."/>
            <person name="Kinne J."/>
            <person name="Lee H.H."/>
            <person name="Joseph M."/>
            <person name="Jose S."/>
            <person name="Schuster R.K."/>
            <person name="Tang Y."/>
            <person name="Sivakumar S."/>
            <person name="Chen J.H.K."/>
            <person name="Teng J.L.L."/>
            <person name="Lau S.K.P."/>
            <person name="Wernery U."/>
            <person name="Woo P.C.Y."/>
        </authorList>
    </citation>
    <scope>NUCLEOTIDE SEQUENCE [LARGE SCALE GENOMIC DNA]</scope>
    <source>
        <strain evidence="4">UAE-HKU57</strain>
    </source>
</reference>
<dbReference type="PANTHER" id="PTHR35601">
    <property type="entry name" value="TOXIN RELE"/>
    <property type="match status" value="1"/>
</dbReference>
<comment type="similarity">
    <text evidence="1">Belongs to the RelE toxin family.</text>
</comment>
<sequence>MVWKVEYSNKVLKVLKKIDKTHAKRIVDVLELQIAQLDDPRIRGKALNGNFKNLWRYRVGDYRIICDIQDNQLTILALFIGHRKRIYR</sequence>
<evidence type="ECO:0000256" key="1">
    <source>
        <dbReference type="ARBA" id="ARBA00006226"/>
    </source>
</evidence>
<dbReference type="Proteomes" id="UP000245059">
    <property type="component" value="Unassembled WGS sequence"/>
</dbReference>
<dbReference type="Pfam" id="PF05016">
    <property type="entry name" value="ParE_toxin"/>
    <property type="match status" value="1"/>
</dbReference>
<dbReference type="Gene3D" id="3.30.2310.20">
    <property type="entry name" value="RelE-like"/>
    <property type="match status" value="1"/>
</dbReference>
<dbReference type="InterPro" id="IPR035093">
    <property type="entry name" value="RelE/ParE_toxin_dom_sf"/>
</dbReference>
<evidence type="ECO:0000313" key="4">
    <source>
        <dbReference type="Proteomes" id="UP000245059"/>
    </source>
</evidence>
<dbReference type="NCBIfam" id="TIGR02385">
    <property type="entry name" value="RelE_StbE"/>
    <property type="match status" value="1"/>
</dbReference>
<dbReference type="SUPFAM" id="SSF143011">
    <property type="entry name" value="RelE-like"/>
    <property type="match status" value="1"/>
</dbReference>
<dbReference type="InterPro" id="IPR007712">
    <property type="entry name" value="RelE/ParE_toxin"/>
</dbReference>
<dbReference type="EMBL" id="QEWW01000007">
    <property type="protein sequence ID" value="PWD83940.1"/>
    <property type="molecule type" value="Genomic_DNA"/>
</dbReference>